<dbReference type="EMBL" id="KI517384">
    <property type="protein sequence ID" value="ESQ54304.1"/>
    <property type="molecule type" value="Genomic_DNA"/>
</dbReference>
<comment type="similarity">
    <text evidence="2">In the N-terminal section; belongs to the PMEI family.</text>
</comment>
<proteinExistence type="inferred from homology"/>
<evidence type="ECO:0000256" key="5">
    <source>
        <dbReference type="ARBA" id="ARBA00023085"/>
    </source>
</evidence>
<dbReference type="GO" id="GO:0045490">
    <property type="term" value="P:pectin catabolic process"/>
    <property type="evidence" value="ECO:0007669"/>
    <property type="project" value="UniProtKB-UniRule"/>
</dbReference>
<sequence>DLKRNANIVVAKDGSGNVKTLKEAIAAAPDNSKTRYVIYVKKGIYDEVVNIRKTNLTIVGDGKNLTILTGNLNPKDGAIGTFDTATLAVDGDGFLAQDICIRNTAGPTKGQTVALRVSSDRVVIHRCRIEAFQDTLYAHSHRQFYRGCYITGTIDFICGDATAVFQYCQIEPRNPIRSHTNIITAQKWNDTSESTGFVFQKCNITASKDLVPIKKKVKTYLGRPWGRLSRVVFMESFIDDLIEPEGYKPMTSDVKRLSTLSYREYKNTGPGADTSKRVKWKGFKVITDPKEAAKFTVGKFLQGNLWINSTGVPYDNGF</sequence>
<dbReference type="Gramene" id="ESQ54304">
    <property type="protein sequence ID" value="ESQ54304"/>
    <property type="gene ID" value="EUTSA_v10026774mg"/>
</dbReference>
<dbReference type="OMA" id="AMEHAIL"/>
<dbReference type="Pfam" id="PF01095">
    <property type="entry name" value="Pectinesterase"/>
    <property type="match status" value="1"/>
</dbReference>
<dbReference type="AlphaFoldDB" id="V4MCX2"/>
<dbReference type="eggNOG" id="ENOG502QUQ5">
    <property type="taxonomic scope" value="Eukaryota"/>
</dbReference>
<evidence type="ECO:0000256" key="1">
    <source>
        <dbReference type="ARBA" id="ARBA00005184"/>
    </source>
</evidence>
<accession>V4MCX2</accession>
<keyword evidence="4 6" id="KW-0378">Hydrolase</keyword>
<feature type="non-terminal residue" evidence="8">
    <location>
        <position position="1"/>
    </location>
</feature>
<name>V4MCX2_EUTSA</name>
<evidence type="ECO:0000256" key="2">
    <source>
        <dbReference type="ARBA" id="ARBA00006027"/>
    </source>
</evidence>
<comment type="similarity">
    <text evidence="3">In the C-terminal section; belongs to the pectinesterase family.</text>
</comment>
<feature type="domain" description="Pectinesterase catalytic" evidence="7">
    <location>
        <begin position="7"/>
        <end position="304"/>
    </location>
</feature>
<evidence type="ECO:0000259" key="7">
    <source>
        <dbReference type="Pfam" id="PF01095"/>
    </source>
</evidence>
<dbReference type="Proteomes" id="UP000030689">
    <property type="component" value="Unassembled WGS sequence"/>
</dbReference>
<organism evidence="8 9">
    <name type="scientific">Eutrema salsugineum</name>
    <name type="common">Saltwater cress</name>
    <name type="synonym">Sisymbrium salsugineum</name>
    <dbReference type="NCBI Taxonomy" id="72664"/>
    <lineage>
        <taxon>Eukaryota</taxon>
        <taxon>Viridiplantae</taxon>
        <taxon>Streptophyta</taxon>
        <taxon>Embryophyta</taxon>
        <taxon>Tracheophyta</taxon>
        <taxon>Spermatophyta</taxon>
        <taxon>Magnoliopsida</taxon>
        <taxon>eudicotyledons</taxon>
        <taxon>Gunneridae</taxon>
        <taxon>Pentapetalae</taxon>
        <taxon>rosids</taxon>
        <taxon>malvids</taxon>
        <taxon>Brassicales</taxon>
        <taxon>Brassicaceae</taxon>
        <taxon>Eutremeae</taxon>
        <taxon>Eutrema</taxon>
    </lineage>
</organism>
<dbReference type="FunFam" id="2.160.20.10:FF:000001">
    <property type="entry name" value="Pectinesterase"/>
    <property type="match status" value="1"/>
</dbReference>
<keyword evidence="5 6" id="KW-0063">Aspartyl esterase</keyword>
<dbReference type="GO" id="GO:0030599">
    <property type="term" value="F:pectinesterase activity"/>
    <property type="evidence" value="ECO:0007669"/>
    <property type="project" value="UniProtKB-UniRule"/>
</dbReference>
<dbReference type="STRING" id="72664.V4MCX2"/>
<evidence type="ECO:0000256" key="6">
    <source>
        <dbReference type="RuleBase" id="RU000589"/>
    </source>
</evidence>
<dbReference type="KEGG" id="eus:EUTSA_v10026774mg"/>
<dbReference type="SUPFAM" id="SSF51126">
    <property type="entry name" value="Pectin lyase-like"/>
    <property type="match status" value="1"/>
</dbReference>
<keyword evidence="6" id="KW-0964">Secreted</keyword>
<comment type="pathway">
    <text evidence="1 6">Glycan metabolism; pectin degradation; 2-dehydro-3-deoxy-D-gluconate from pectin: step 1/5.</text>
</comment>
<comment type="subcellular location">
    <subcellularLocation>
        <location evidence="6">Secreted</location>
        <location evidence="6">Cell wall</location>
    </subcellularLocation>
</comment>
<dbReference type="InterPro" id="IPR000070">
    <property type="entry name" value="Pectinesterase_cat"/>
</dbReference>
<dbReference type="PROSITE" id="PS00800">
    <property type="entry name" value="PECTINESTERASE_1"/>
    <property type="match status" value="1"/>
</dbReference>
<evidence type="ECO:0000313" key="8">
    <source>
        <dbReference type="EMBL" id="ESQ54304.1"/>
    </source>
</evidence>
<dbReference type="OrthoDB" id="2019149at2759"/>
<dbReference type="GO" id="GO:0042545">
    <property type="term" value="P:cell wall modification"/>
    <property type="evidence" value="ECO:0007669"/>
    <property type="project" value="UniProtKB-UniRule"/>
</dbReference>
<dbReference type="InterPro" id="IPR018040">
    <property type="entry name" value="Pectinesterase_Tyr_AS"/>
</dbReference>
<protein>
    <recommendedName>
        <fullName evidence="6">Pectinesterase</fullName>
        <ecNumber evidence="6">3.1.1.11</ecNumber>
    </recommendedName>
</protein>
<dbReference type="InterPro" id="IPR011050">
    <property type="entry name" value="Pectin_lyase_fold/virulence"/>
</dbReference>
<gene>
    <name evidence="8" type="ORF">EUTSA_v10026774mg</name>
</gene>
<keyword evidence="6" id="KW-0961">Cell wall biogenesis/degradation</keyword>
<keyword evidence="6" id="KW-0134">Cell wall</keyword>
<comment type="function">
    <text evidence="6">Acts in the modification of cell walls via demethylesterification of cell wall pectin.</text>
</comment>
<keyword evidence="9" id="KW-1185">Reference proteome</keyword>
<evidence type="ECO:0000256" key="3">
    <source>
        <dbReference type="ARBA" id="ARBA00007786"/>
    </source>
</evidence>
<evidence type="ECO:0000256" key="4">
    <source>
        <dbReference type="ARBA" id="ARBA00022801"/>
    </source>
</evidence>
<comment type="catalytic activity">
    <reaction evidence="6">
        <text>[(1-&gt;4)-alpha-D-galacturonosyl methyl ester](n) + n H2O = [(1-&gt;4)-alpha-D-galacturonosyl](n) + n methanol + n H(+)</text>
        <dbReference type="Rhea" id="RHEA:22380"/>
        <dbReference type="Rhea" id="RHEA-COMP:14570"/>
        <dbReference type="Rhea" id="RHEA-COMP:14573"/>
        <dbReference type="ChEBI" id="CHEBI:15377"/>
        <dbReference type="ChEBI" id="CHEBI:15378"/>
        <dbReference type="ChEBI" id="CHEBI:17790"/>
        <dbReference type="ChEBI" id="CHEBI:140522"/>
        <dbReference type="ChEBI" id="CHEBI:140523"/>
        <dbReference type="EC" id="3.1.1.11"/>
    </reaction>
</comment>
<dbReference type="UniPathway" id="UPA00545">
    <property type="reaction ID" value="UER00823"/>
</dbReference>
<dbReference type="Gene3D" id="2.160.20.10">
    <property type="entry name" value="Single-stranded right-handed beta-helix, Pectin lyase-like"/>
    <property type="match status" value="1"/>
</dbReference>
<reference evidence="8 9" key="1">
    <citation type="journal article" date="2013" name="Front. Plant Sci.">
        <title>The Reference Genome of the Halophytic Plant Eutrema salsugineum.</title>
        <authorList>
            <person name="Yang R."/>
            <person name="Jarvis D.E."/>
            <person name="Chen H."/>
            <person name="Beilstein M.A."/>
            <person name="Grimwood J."/>
            <person name="Jenkins J."/>
            <person name="Shu S."/>
            <person name="Prochnik S."/>
            <person name="Xin M."/>
            <person name="Ma C."/>
            <person name="Schmutz J."/>
            <person name="Wing R.A."/>
            <person name="Mitchell-Olds T."/>
            <person name="Schumaker K.S."/>
            <person name="Wang X."/>
        </authorList>
    </citation>
    <scope>NUCLEOTIDE SEQUENCE [LARGE SCALE GENOMIC DNA]</scope>
</reference>
<evidence type="ECO:0000313" key="9">
    <source>
        <dbReference type="Proteomes" id="UP000030689"/>
    </source>
</evidence>
<dbReference type="InterPro" id="IPR012334">
    <property type="entry name" value="Pectin_lyas_fold"/>
</dbReference>
<dbReference type="EC" id="3.1.1.11" evidence="6"/>
<dbReference type="PANTHER" id="PTHR31707">
    <property type="entry name" value="PECTINESTERASE"/>
    <property type="match status" value="1"/>
</dbReference>